<dbReference type="InterPro" id="IPR001789">
    <property type="entry name" value="Sig_transdc_resp-reg_receiver"/>
</dbReference>
<dbReference type="PROSITE" id="PS50110">
    <property type="entry name" value="RESPONSE_REGULATORY"/>
    <property type="match status" value="1"/>
</dbReference>
<dbReference type="EMBL" id="JAPHEH010000001">
    <property type="protein sequence ID" value="MDG4476160.1"/>
    <property type="molecule type" value="Genomic_DNA"/>
</dbReference>
<evidence type="ECO:0000313" key="4">
    <source>
        <dbReference type="EMBL" id="MDG4476160.1"/>
    </source>
</evidence>
<organism evidence="4 5">
    <name type="scientific">Thiovibrio frasassiensis</name>
    <dbReference type="NCBI Taxonomy" id="2984131"/>
    <lineage>
        <taxon>Bacteria</taxon>
        <taxon>Pseudomonadati</taxon>
        <taxon>Thermodesulfobacteriota</taxon>
        <taxon>Desulfobulbia</taxon>
        <taxon>Desulfobulbales</taxon>
        <taxon>Thiovibrionaceae</taxon>
        <taxon>Thiovibrio</taxon>
    </lineage>
</organism>
<protein>
    <submittedName>
        <fullName evidence="4">Response regulator</fullName>
    </submittedName>
</protein>
<dbReference type="GO" id="GO:0000160">
    <property type="term" value="P:phosphorelay signal transduction system"/>
    <property type="evidence" value="ECO:0007669"/>
    <property type="project" value="InterPro"/>
</dbReference>
<evidence type="ECO:0000256" key="2">
    <source>
        <dbReference type="PROSITE-ProRule" id="PRU00169"/>
    </source>
</evidence>
<evidence type="ECO:0000256" key="1">
    <source>
        <dbReference type="ARBA" id="ARBA00022553"/>
    </source>
</evidence>
<keyword evidence="1 2" id="KW-0597">Phosphoprotein</keyword>
<feature type="modified residue" description="4-aspartylphosphate" evidence="2">
    <location>
        <position position="60"/>
    </location>
</feature>
<dbReference type="RefSeq" id="WP_307633130.1">
    <property type="nucleotide sequence ID" value="NZ_JAPHEH010000001.1"/>
</dbReference>
<sequence>MDLFARLQGMKVLLVEDEPLIRDSLQRFFANENCPFIAVETGEDALEVIKDTDCDIIITDYRLPGMDGLEFLKRAQRLNVQFKKILLTAYMTEAVISEAFRIGVHEFIEKPFAMEDLEEALIRVLEKKIISNGPPLAKKNLDPRGD</sequence>
<dbReference type="InterPro" id="IPR011006">
    <property type="entry name" value="CheY-like_superfamily"/>
</dbReference>
<accession>A0A9X4MH65</accession>
<dbReference type="Pfam" id="PF00072">
    <property type="entry name" value="Response_reg"/>
    <property type="match status" value="1"/>
</dbReference>
<evidence type="ECO:0000259" key="3">
    <source>
        <dbReference type="PROSITE" id="PS50110"/>
    </source>
</evidence>
<proteinExistence type="predicted"/>
<feature type="domain" description="Response regulatory" evidence="3">
    <location>
        <begin position="11"/>
        <end position="125"/>
    </location>
</feature>
<comment type="caution">
    <text evidence="4">The sequence shown here is derived from an EMBL/GenBank/DDBJ whole genome shotgun (WGS) entry which is preliminary data.</text>
</comment>
<dbReference type="SUPFAM" id="SSF52172">
    <property type="entry name" value="CheY-like"/>
    <property type="match status" value="1"/>
</dbReference>
<dbReference type="PANTHER" id="PTHR44591">
    <property type="entry name" value="STRESS RESPONSE REGULATOR PROTEIN 1"/>
    <property type="match status" value="1"/>
</dbReference>
<reference evidence="4" key="2">
    <citation type="submission" date="2022-10" db="EMBL/GenBank/DDBJ databases">
        <authorList>
            <person name="Aronson H.S."/>
        </authorList>
    </citation>
    <scope>NUCLEOTIDE SEQUENCE</scope>
    <source>
        <strain evidence="4">RS19-109</strain>
    </source>
</reference>
<dbReference type="Proteomes" id="UP001154240">
    <property type="component" value="Unassembled WGS sequence"/>
</dbReference>
<reference evidence="4" key="1">
    <citation type="journal article" date="2022" name="bioRxiv">
        <title>Thiovibrio frasassiensisgen. nov., sp. nov., an autotrophic, elemental sulfur disproportionating bacterium isolated from sulfidic karst sediment, and proposal of Thiovibrionaceae fam. nov.</title>
        <authorList>
            <person name="Aronson H."/>
            <person name="Thomas C."/>
            <person name="Bhattacharyya M."/>
            <person name="Eckstein S."/>
            <person name="Jensen S."/>
            <person name="Barco R."/>
            <person name="Macalady J."/>
            <person name="Amend J."/>
        </authorList>
    </citation>
    <scope>NUCLEOTIDE SEQUENCE</scope>
    <source>
        <strain evidence="4">RS19-109</strain>
    </source>
</reference>
<dbReference type="SMART" id="SM00448">
    <property type="entry name" value="REC"/>
    <property type="match status" value="1"/>
</dbReference>
<name>A0A9X4MH65_9BACT</name>
<dbReference type="AlphaFoldDB" id="A0A9X4MH65"/>
<gene>
    <name evidence="4" type="ORF">OLX77_08330</name>
</gene>
<dbReference type="PANTHER" id="PTHR44591:SF3">
    <property type="entry name" value="RESPONSE REGULATORY DOMAIN-CONTAINING PROTEIN"/>
    <property type="match status" value="1"/>
</dbReference>
<keyword evidence="5" id="KW-1185">Reference proteome</keyword>
<dbReference type="InterPro" id="IPR050595">
    <property type="entry name" value="Bact_response_regulator"/>
</dbReference>
<evidence type="ECO:0000313" key="5">
    <source>
        <dbReference type="Proteomes" id="UP001154240"/>
    </source>
</evidence>
<dbReference type="Gene3D" id="3.40.50.2300">
    <property type="match status" value="1"/>
</dbReference>